<proteinExistence type="predicted"/>
<reference evidence="1 2" key="1">
    <citation type="journal article" date="2023" name="Elife">
        <title>Identification of key yeast species and microbe-microbe interactions impacting larval growth of Drosophila in the wild.</title>
        <authorList>
            <person name="Mure A."/>
            <person name="Sugiura Y."/>
            <person name="Maeda R."/>
            <person name="Honda K."/>
            <person name="Sakurai N."/>
            <person name="Takahashi Y."/>
            <person name="Watada M."/>
            <person name="Katoh T."/>
            <person name="Gotoh A."/>
            <person name="Gotoh Y."/>
            <person name="Taniguchi I."/>
            <person name="Nakamura K."/>
            <person name="Hayashi T."/>
            <person name="Katayama T."/>
            <person name="Uemura T."/>
            <person name="Hattori Y."/>
        </authorList>
    </citation>
    <scope>NUCLEOTIDE SEQUENCE [LARGE SCALE GENOMIC DNA]</scope>
    <source>
        <strain evidence="1 2">PK-24</strain>
    </source>
</reference>
<sequence>MSGGPVPVWKKYTTGSTGIWETFRKWATLVPNRSSGNPYVPYYRVPSPSSEKHIYKDARTIPASDIVNNDFFARDNRRNHPRISTFNQSQIGGLLKLGNKTNSRLPNGDEGVKQLAVLKNESVKLVDVLKSTPKDVLFGEVLGKSGEPIVAPSLNKKFSVKIITEEEHGMYKDDEYPVRIFKASC</sequence>
<dbReference type="PIRSF" id="PIRSF022976">
    <property type="entry name" value="NADH_Oxi_21kDa"/>
    <property type="match status" value="1"/>
</dbReference>
<name>A0AAV5R6U7_PICKL</name>
<dbReference type="CDD" id="cd22849">
    <property type="entry name" value="NuzM"/>
    <property type="match status" value="1"/>
</dbReference>
<dbReference type="InterPro" id="IPR016813">
    <property type="entry name" value="NADH_Ub_cplx-1_21kDa"/>
</dbReference>
<keyword evidence="2" id="KW-1185">Reference proteome</keyword>
<evidence type="ECO:0000313" key="1">
    <source>
        <dbReference type="EMBL" id="GMM47027.1"/>
    </source>
</evidence>
<dbReference type="PANTHER" id="PTHR37325:SF1">
    <property type="entry name" value="OXIDOREDUCTASE 21 KDA SUBUNIT, PUTATIVE (AFU_ORTHOLOGUE AFUA_4G05910)-RELATED"/>
    <property type="match status" value="1"/>
</dbReference>
<protein>
    <submittedName>
        <fullName evidence="1">Uncharacterized protein</fullName>
    </submittedName>
</protein>
<comment type="caution">
    <text evidence="1">The sequence shown here is derived from an EMBL/GenBank/DDBJ whole genome shotgun (WGS) entry which is preliminary data.</text>
</comment>
<gene>
    <name evidence="1" type="ORF">DAPK24_036020</name>
</gene>
<dbReference type="Proteomes" id="UP001378960">
    <property type="component" value="Unassembled WGS sequence"/>
</dbReference>
<dbReference type="PANTHER" id="PTHR37325">
    <property type="entry name" value="OXIDOREDUCTASE 21 KDA SUBUNIT, PUTATIVE (AFU_ORTHOLOGUE AFUA_4G05910)-RELATED"/>
    <property type="match status" value="1"/>
</dbReference>
<dbReference type="EMBL" id="BTGB01000005">
    <property type="protein sequence ID" value="GMM47027.1"/>
    <property type="molecule type" value="Genomic_DNA"/>
</dbReference>
<evidence type="ECO:0000313" key="2">
    <source>
        <dbReference type="Proteomes" id="UP001378960"/>
    </source>
</evidence>
<organism evidence="1 2">
    <name type="scientific">Pichia kluyveri</name>
    <name type="common">Yeast</name>
    <dbReference type="NCBI Taxonomy" id="36015"/>
    <lineage>
        <taxon>Eukaryota</taxon>
        <taxon>Fungi</taxon>
        <taxon>Dikarya</taxon>
        <taxon>Ascomycota</taxon>
        <taxon>Saccharomycotina</taxon>
        <taxon>Pichiomycetes</taxon>
        <taxon>Pichiales</taxon>
        <taxon>Pichiaceae</taxon>
        <taxon>Pichia</taxon>
    </lineage>
</organism>
<accession>A0AAV5R6U7</accession>
<dbReference type="AlphaFoldDB" id="A0AAV5R6U7"/>